<reference evidence="1 2" key="1">
    <citation type="submission" date="2016-05" db="EMBL/GenBank/DDBJ databases">
        <title>Niabella ginsenosidivorans BS26 whole genome sequencing.</title>
        <authorList>
            <person name="Im W.T."/>
            <person name="Siddiqi M.Z."/>
        </authorList>
    </citation>
    <scope>NUCLEOTIDE SEQUENCE [LARGE SCALE GENOMIC DNA]</scope>
    <source>
        <strain evidence="1 2">BS26</strain>
    </source>
</reference>
<keyword evidence="2" id="KW-1185">Reference proteome</keyword>
<protein>
    <submittedName>
        <fullName evidence="1">Uncharacterized protein</fullName>
    </submittedName>
</protein>
<dbReference type="AlphaFoldDB" id="A0A1A9I228"/>
<organism evidence="1 2">
    <name type="scientific">Niabella ginsenosidivorans</name>
    <dbReference type="NCBI Taxonomy" id="1176587"/>
    <lineage>
        <taxon>Bacteria</taxon>
        <taxon>Pseudomonadati</taxon>
        <taxon>Bacteroidota</taxon>
        <taxon>Chitinophagia</taxon>
        <taxon>Chitinophagales</taxon>
        <taxon>Chitinophagaceae</taxon>
        <taxon>Niabella</taxon>
    </lineage>
</organism>
<name>A0A1A9I228_9BACT</name>
<accession>A0A1A9I228</accession>
<dbReference type="EMBL" id="CP015772">
    <property type="protein sequence ID" value="ANH81708.1"/>
    <property type="molecule type" value="Genomic_DNA"/>
</dbReference>
<evidence type="ECO:0000313" key="2">
    <source>
        <dbReference type="Proteomes" id="UP000077667"/>
    </source>
</evidence>
<dbReference type="KEGG" id="nia:A8C56_12570"/>
<dbReference type="Proteomes" id="UP000077667">
    <property type="component" value="Chromosome"/>
</dbReference>
<dbReference type="STRING" id="1176587.A8C56_12570"/>
<proteinExistence type="predicted"/>
<sequence length="208" mass="24138">MDKEVRMVNEQDLKEAFVSFLSRKMAKADWYFKYSDSSWEWNLGINEVEGIKQELKALSRLNGGVEEAIKLWEQHVPKYSVAKPPYFYDPNILNLEVGGCFMKDDIPKLREVLETMQRDGSRFVVFEGNPLLSPEERFIGFKGVLDAENFARQNTTPESGHIVYSVEGVQKYLQKITEPDFWKEHTLKEVMDKFQDTGKSPRGSELSR</sequence>
<evidence type="ECO:0000313" key="1">
    <source>
        <dbReference type="EMBL" id="ANH81708.1"/>
    </source>
</evidence>
<dbReference type="RefSeq" id="WP_067756535.1">
    <property type="nucleotide sequence ID" value="NZ_CP015772.1"/>
</dbReference>
<gene>
    <name evidence="1" type="ORF">A8C56_12570</name>
</gene>